<evidence type="ECO:0000256" key="1">
    <source>
        <dbReference type="ARBA" id="ARBA00009437"/>
    </source>
</evidence>
<dbReference type="SUPFAM" id="SSF53850">
    <property type="entry name" value="Periplasmic binding protein-like II"/>
    <property type="match status" value="1"/>
</dbReference>
<dbReference type="AlphaFoldDB" id="A0A177E8A2"/>
<evidence type="ECO:0000259" key="5">
    <source>
        <dbReference type="PROSITE" id="PS50931"/>
    </source>
</evidence>
<dbReference type="Pfam" id="PF00126">
    <property type="entry name" value="HTH_1"/>
    <property type="match status" value="1"/>
</dbReference>
<dbReference type="GO" id="GO:0000976">
    <property type="term" value="F:transcription cis-regulatory region binding"/>
    <property type="evidence" value="ECO:0007669"/>
    <property type="project" value="TreeGrafter"/>
</dbReference>
<dbReference type="InterPro" id="IPR000847">
    <property type="entry name" value="LysR_HTH_N"/>
</dbReference>
<evidence type="ECO:0000256" key="3">
    <source>
        <dbReference type="ARBA" id="ARBA00023125"/>
    </source>
</evidence>
<evidence type="ECO:0000256" key="2">
    <source>
        <dbReference type="ARBA" id="ARBA00023015"/>
    </source>
</evidence>
<dbReference type="GO" id="GO:0003700">
    <property type="term" value="F:DNA-binding transcription factor activity"/>
    <property type="evidence" value="ECO:0007669"/>
    <property type="project" value="InterPro"/>
</dbReference>
<dbReference type="PROSITE" id="PS50931">
    <property type="entry name" value="HTH_LYSR"/>
    <property type="match status" value="1"/>
</dbReference>
<dbReference type="Gene3D" id="1.10.10.10">
    <property type="entry name" value="Winged helix-like DNA-binding domain superfamily/Winged helix DNA-binding domain"/>
    <property type="match status" value="1"/>
</dbReference>
<feature type="domain" description="HTH lysR-type" evidence="5">
    <location>
        <begin position="2"/>
        <end position="59"/>
    </location>
</feature>
<keyword evidence="7" id="KW-1185">Reference proteome</keyword>
<name>A0A177E8A2_9BACT</name>
<keyword evidence="2" id="KW-0805">Transcription regulation</keyword>
<dbReference type="InterPro" id="IPR036390">
    <property type="entry name" value="WH_DNA-bd_sf"/>
</dbReference>
<dbReference type="FunFam" id="1.10.10.10:FF:000001">
    <property type="entry name" value="LysR family transcriptional regulator"/>
    <property type="match status" value="1"/>
</dbReference>
<dbReference type="InterPro" id="IPR036388">
    <property type="entry name" value="WH-like_DNA-bd_sf"/>
</dbReference>
<sequence>MFDLKKLEVFVKVIETGSFSKAAELCYLTQPTVSGHIKQLEEYYEVPLIDRHTREIKPTPAGLLLHRYAKHILRLWEEFEREIHSYKGGQKGKLRIGGSTIPGQYILPFVLYRFNQKFPRIKINLQIADTKVIAEGVVKGELELGIIGAKVMPHQLHFKPICQDEIIFVIHKDYPHEVAQKKQITVEEIPSIPLITREKGSGTWITTQNMLKKLGISPQRLNIVAELGSTEAVRQAVKAGLGASFISERAVQEDLERGVLRKINIEDLAIKRHFYLIYPSRKTLAPLAQIFIDFLKEFPNSISQLENTC</sequence>
<dbReference type="Gene3D" id="3.40.190.290">
    <property type="match status" value="1"/>
</dbReference>
<protein>
    <recommendedName>
        <fullName evidence="5">HTH lysR-type domain-containing protein</fullName>
    </recommendedName>
</protein>
<dbReference type="EMBL" id="LSFI01000010">
    <property type="protein sequence ID" value="OAG28187.1"/>
    <property type="molecule type" value="Genomic_DNA"/>
</dbReference>
<dbReference type="NCBIfam" id="NF040786">
    <property type="entry name" value="LysR_Sec_metab"/>
    <property type="match status" value="1"/>
</dbReference>
<keyword evidence="4" id="KW-0804">Transcription</keyword>
<organism evidence="6 7">
    <name type="scientific">Thermodesulfatator autotrophicus</name>
    <dbReference type="NCBI Taxonomy" id="1795632"/>
    <lineage>
        <taxon>Bacteria</taxon>
        <taxon>Pseudomonadati</taxon>
        <taxon>Thermodesulfobacteriota</taxon>
        <taxon>Thermodesulfobacteria</taxon>
        <taxon>Thermodesulfobacteriales</taxon>
        <taxon>Thermodesulfatatoraceae</taxon>
        <taxon>Thermodesulfatator</taxon>
    </lineage>
</organism>
<dbReference type="RefSeq" id="WP_068541283.1">
    <property type="nucleotide sequence ID" value="NZ_LSFI01000010.1"/>
</dbReference>
<dbReference type="InterPro" id="IPR005119">
    <property type="entry name" value="LysR_subst-bd"/>
</dbReference>
<dbReference type="PANTHER" id="PTHR30126">
    <property type="entry name" value="HTH-TYPE TRANSCRIPTIONAL REGULATOR"/>
    <property type="match status" value="1"/>
</dbReference>
<dbReference type="STRING" id="1795632.TH606_03335"/>
<gene>
    <name evidence="6" type="ORF">TH606_03335</name>
</gene>
<evidence type="ECO:0000313" key="6">
    <source>
        <dbReference type="EMBL" id="OAG28187.1"/>
    </source>
</evidence>
<comment type="similarity">
    <text evidence="1">Belongs to the LysR transcriptional regulatory family.</text>
</comment>
<evidence type="ECO:0000256" key="4">
    <source>
        <dbReference type="ARBA" id="ARBA00023163"/>
    </source>
</evidence>
<evidence type="ECO:0000313" key="7">
    <source>
        <dbReference type="Proteomes" id="UP000076964"/>
    </source>
</evidence>
<dbReference type="PANTHER" id="PTHR30126:SF64">
    <property type="entry name" value="HTH-TYPE TRANSCRIPTIONAL REGULATOR CITR"/>
    <property type="match status" value="1"/>
</dbReference>
<dbReference type="SUPFAM" id="SSF46785">
    <property type="entry name" value="Winged helix' DNA-binding domain"/>
    <property type="match status" value="1"/>
</dbReference>
<dbReference type="InterPro" id="IPR047788">
    <property type="entry name" value="LysR-like_Sec_metab"/>
</dbReference>
<dbReference type="Proteomes" id="UP000076964">
    <property type="component" value="Unassembled WGS sequence"/>
</dbReference>
<dbReference type="CDD" id="cd08420">
    <property type="entry name" value="PBP2_CysL_like"/>
    <property type="match status" value="1"/>
</dbReference>
<keyword evidence="3" id="KW-0238">DNA-binding</keyword>
<reference evidence="6 7" key="1">
    <citation type="submission" date="2016-02" db="EMBL/GenBank/DDBJ databases">
        <title>Draft genome sequence of Thermodesulfatator sp. S606.</title>
        <authorList>
            <person name="Lai Q."/>
            <person name="Cao J."/>
            <person name="Dupont S."/>
            <person name="Shao Z."/>
            <person name="Jebbar M."/>
            <person name="Alain K."/>
        </authorList>
    </citation>
    <scope>NUCLEOTIDE SEQUENCE [LARGE SCALE GENOMIC DNA]</scope>
    <source>
        <strain evidence="6 7">S606</strain>
    </source>
</reference>
<dbReference type="PRINTS" id="PR00039">
    <property type="entry name" value="HTHLYSR"/>
</dbReference>
<comment type="caution">
    <text evidence="6">The sequence shown here is derived from an EMBL/GenBank/DDBJ whole genome shotgun (WGS) entry which is preliminary data.</text>
</comment>
<proteinExistence type="inferred from homology"/>
<accession>A0A177E8A2</accession>
<dbReference type="Pfam" id="PF03466">
    <property type="entry name" value="LysR_substrate"/>
    <property type="match status" value="1"/>
</dbReference>